<dbReference type="Pfam" id="PF13968">
    <property type="entry name" value="DUF4220"/>
    <property type="match status" value="1"/>
</dbReference>
<reference evidence="5" key="1">
    <citation type="submission" date="2015-06" db="UniProtKB">
        <authorList>
            <consortium name="EnsemblPlants"/>
        </authorList>
    </citation>
    <scope>IDENTIFICATION</scope>
</reference>
<protein>
    <recommendedName>
        <fullName evidence="4">DUF4220 domain-containing protein</fullName>
    </recommendedName>
</protein>
<dbReference type="InterPro" id="IPR025315">
    <property type="entry name" value="DUF4220"/>
</dbReference>
<dbReference type="AlphaFoldDB" id="R7W3W9"/>
<accession>R7W3W9</accession>
<evidence type="ECO:0000313" key="5">
    <source>
        <dbReference type="EnsemblPlants" id="EMT01416"/>
    </source>
</evidence>
<feature type="transmembrane region" description="Helical" evidence="3">
    <location>
        <begin position="119"/>
        <end position="138"/>
    </location>
</feature>
<dbReference type="ExpressionAtlas" id="R7W3W9">
    <property type="expression patterns" value="baseline"/>
</dbReference>
<keyword evidence="3" id="KW-0812">Transmembrane</keyword>
<dbReference type="InterPro" id="IPR007658">
    <property type="entry name" value="DUF594"/>
</dbReference>
<keyword evidence="3" id="KW-0472">Membrane</keyword>
<feature type="transmembrane region" description="Helical" evidence="3">
    <location>
        <begin position="88"/>
        <end position="107"/>
    </location>
</feature>
<feature type="transmembrane region" description="Helical" evidence="3">
    <location>
        <begin position="390"/>
        <end position="409"/>
    </location>
</feature>
<feature type="transmembrane region" description="Helical" evidence="3">
    <location>
        <begin position="47"/>
        <end position="68"/>
    </location>
</feature>
<keyword evidence="1" id="KW-0175">Coiled coil</keyword>
<evidence type="ECO:0000256" key="2">
    <source>
        <dbReference type="SAM" id="MobiDB-lite"/>
    </source>
</evidence>
<feature type="transmembrane region" description="Helical" evidence="3">
    <location>
        <begin position="331"/>
        <end position="356"/>
    </location>
</feature>
<feature type="domain" description="DUF4220" evidence="4">
    <location>
        <begin position="50"/>
        <end position="348"/>
    </location>
</feature>
<feature type="transmembrane region" description="Helical" evidence="3">
    <location>
        <begin position="14"/>
        <end position="35"/>
    </location>
</feature>
<name>R7W3W9_AEGTA</name>
<feature type="compositionally biased region" description="Polar residues" evidence="2">
    <location>
        <begin position="615"/>
        <end position="635"/>
    </location>
</feature>
<keyword evidence="3" id="KW-1133">Transmembrane helix</keyword>
<proteinExistence type="predicted"/>
<organism evidence="5">
    <name type="scientific">Aegilops tauschii</name>
    <name type="common">Tausch's goatgrass</name>
    <name type="synonym">Aegilops squarrosa</name>
    <dbReference type="NCBI Taxonomy" id="37682"/>
    <lineage>
        <taxon>Eukaryota</taxon>
        <taxon>Viridiplantae</taxon>
        <taxon>Streptophyta</taxon>
        <taxon>Embryophyta</taxon>
        <taxon>Tracheophyta</taxon>
        <taxon>Spermatophyta</taxon>
        <taxon>Magnoliopsida</taxon>
        <taxon>Liliopsida</taxon>
        <taxon>Poales</taxon>
        <taxon>Poaceae</taxon>
        <taxon>BOP clade</taxon>
        <taxon>Pooideae</taxon>
        <taxon>Triticodae</taxon>
        <taxon>Triticeae</taxon>
        <taxon>Triticinae</taxon>
        <taxon>Aegilops</taxon>
    </lineage>
</organism>
<evidence type="ECO:0000256" key="1">
    <source>
        <dbReference type="SAM" id="Coils"/>
    </source>
</evidence>
<dbReference type="PANTHER" id="PTHR31325">
    <property type="entry name" value="OS01G0798800 PROTEIN-RELATED"/>
    <property type="match status" value="1"/>
</dbReference>
<sequence>MGLVSGALKWWEEWQLRILVLSSLCVHFFLYFSMWVRRVPGLRRLRVVVWMAYIGGDALAIYALATLFNRHKQWTADAVGESSSDLEVIWAPVLLIHLGGHVTLSAYCVEDNELWLRHVITLVSQVTVALYVFCKWWSGESRLLLAAVMLFVFGILKFGLKPWTLRRASYSQMLASTDVSLPKEGGKRSRDGATGDSPLSLDEYVTQAKATMCTASCEQQAANPPTAIAVRHIDYFVDLSAPYGARLSDLWYLQSNNKKTRNASYKMLQMCFDQIFDLLYTKMGYVDGDTNVGFTSFEILFTLLLPLVALASLMLFATSNKHGYKSRDVKVTYILFSCTTLLEFLQLWCGIVTMCIPCLRFINEYLEGWHDMVSQYDLMSFYVRKKKPTFLMKISYFECLMGYVIKVWYVRQVPAAYEIMELVQRHIEEDGWKTFITDAATYRRFSDFRGQLTLERFSEAPTGSVLGEELWDSLKMLSPGTRPGLFTVAIYDLEEILKNSKAKLQDEEALAQEIIQQTVGSTLIHKACRLAMSLMDLQEEEMWEIIQGVWVEMLCYSASRCRGFLHAKSLGEGGEYLSYVWLLWSYMGMETLADKIHKPESPKEKEILVEDDELASSSHRGLSHQTSTAGIPSPV</sequence>
<feature type="coiled-coil region" evidence="1">
    <location>
        <begin position="490"/>
        <end position="517"/>
    </location>
</feature>
<feature type="transmembrane region" description="Helical" evidence="3">
    <location>
        <begin position="144"/>
        <end position="160"/>
    </location>
</feature>
<evidence type="ECO:0000259" key="4">
    <source>
        <dbReference type="Pfam" id="PF13968"/>
    </source>
</evidence>
<feature type="transmembrane region" description="Helical" evidence="3">
    <location>
        <begin position="299"/>
        <end position="319"/>
    </location>
</feature>
<evidence type="ECO:0000256" key="3">
    <source>
        <dbReference type="SAM" id="Phobius"/>
    </source>
</evidence>
<dbReference type="EnsemblPlants" id="EMT01416">
    <property type="protein sequence ID" value="EMT01416"/>
    <property type="gene ID" value="F775_04077"/>
</dbReference>
<dbReference type="Pfam" id="PF04578">
    <property type="entry name" value="DUF594"/>
    <property type="match status" value="1"/>
</dbReference>
<feature type="region of interest" description="Disordered" evidence="2">
    <location>
        <begin position="613"/>
        <end position="635"/>
    </location>
</feature>